<evidence type="ECO:0000256" key="1">
    <source>
        <dbReference type="ARBA" id="ARBA00022491"/>
    </source>
</evidence>
<dbReference type="SMART" id="SM00354">
    <property type="entry name" value="HTH_LACI"/>
    <property type="match status" value="1"/>
</dbReference>
<accession>A0A369BDW2</accession>
<keyword evidence="4" id="KW-0804">Transcription</keyword>
<sequence length="348" mass="39102">MFFNLKSIAKELNVSVSTVSRVVNNKDNVNEETRARVLELLNKYNYVPNEVARSLKNQTTNMIGIIVPDITEGFFAQIIKGADQILTENGYFLIFCDSNECEIKEKHYMELLFQKRVEALVLATVSKNTKPLRMYIDNDIPVVFIDNLPNLSESYDAVLINNAKASALAVQHLISNGHERIAIIAGSQSETTGYERLNGYIRTLKSNGIEVDEKLIKYGNYKDDSGYRCMKELIQNKRDCDFTAVYVTSEKMTLGALSAIREEGLCIPEDLAVAACDFHDKSGLIVPGITTIVQPEREIGSLTADLIIRRLKEKKFSVKETEQETAKQTILLEPGLIIKESSGTVYKR</sequence>
<name>A0A369BDW2_9FIRM</name>
<evidence type="ECO:0000256" key="2">
    <source>
        <dbReference type="ARBA" id="ARBA00023015"/>
    </source>
</evidence>
<evidence type="ECO:0000259" key="5">
    <source>
        <dbReference type="PROSITE" id="PS50932"/>
    </source>
</evidence>
<feature type="domain" description="HTH lacI-type" evidence="5">
    <location>
        <begin position="3"/>
        <end position="57"/>
    </location>
</feature>
<protein>
    <submittedName>
        <fullName evidence="6">LacI family transcriptional regulator</fullName>
    </submittedName>
</protein>
<gene>
    <name evidence="6" type="ORF">DFR58_10445</name>
</gene>
<evidence type="ECO:0000256" key="4">
    <source>
        <dbReference type="ARBA" id="ARBA00023163"/>
    </source>
</evidence>
<evidence type="ECO:0000256" key="3">
    <source>
        <dbReference type="ARBA" id="ARBA00023125"/>
    </source>
</evidence>
<dbReference type="AlphaFoldDB" id="A0A369BDW2"/>
<dbReference type="Pfam" id="PF00356">
    <property type="entry name" value="LacI"/>
    <property type="match status" value="1"/>
</dbReference>
<dbReference type="InterPro" id="IPR001761">
    <property type="entry name" value="Peripla_BP/Lac1_sug-bd_dom"/>
</dbReference>
<dbReference type="Gene3D" id="3.40.50.2300">
    <property type="match status" value="2"/>
</dbReference>
<keyword evidence="1" id="KW-0678">Repressor</keyword>
<dbReference type="OrthoDB" id="9784962at2"/>
<dbReference type="InterPro" id="IPR010982">
    <property type="entry name" value="Lambda_DNA-bd_dom_sf"/>
</dbReference>
<dbReference type="CDD" id="cd06267">
    <property type="entry name" value="PBP1_LacI_sugar_binding-like"/>
    <property type="match status" value="1"/>
</dbReference>
<organism evidence="6 7">
    <name type="scientific">Anaerobacterium chartisolvens</name>
    <dbReference type="NCBI Taxonomy" id="1297424"/>
    <lineage>
        <taxon>Bacteria</taxon>
        <taxon>Bacillati</taxon>
        <taxon>Bacillota</taxon>
        <taxon>Clostridia</taxon>
        <taxon>Eubacteriales</taxon>
        <taxon>Oscillospiraceae</taxon>
        <taxon>Anaerobacterium</taxon>
    </lineage>
</organism>
<dbReference type="GO" id="GO:0003700">
    <property type="term" value="F:DNA-binding transcription factor activity"/>
    <property type="evidence" value="ECO:0007669"/>
    <property type="project" value="TreeGrafter"/>
</dbReference>
<keyword evidence="7" id="KW-1185">Reference proteome</keyword>
<dbReference type="CDD" id="cd01392">
    <property type="entry name" value="HTH_LacI"/>
    <property type="match status" value="1"/>
</dbReference>
<keyword evidence="3" id="KW-0238">DNA-binding</keyword>
<dbReference type="Proteomes" id="UP000253034">
    <property type="component" value="Unassembled WGS sequence"/>
</dbReference>
<dbReference type="EMBL" id="QPJT01000004">
    <property type="protein sequence ID" value="RCX18776.1"/>
    <property type="molecule type" value="Genomic_DNA"/>
</dbReference>
<reference evidence="6 7" key="1">
    <citation type="submission" date="2018-07" db="EMBL/GenBank/DDBJ databases">
        <title>Genomic Encyclopedia of Type Strains, Phase IV (KMG-IV): sequencing the most valuable type-strain genomes for metagenomic binning, comparative biology and taxonomic classification.</title>
        <authorList>
            <person name="Goeker M."/>
        </authorList>
    </citation>
    <scope>NUCLEOTIDE SEQUENCE [LARGE SCALE GENOMIC DNA]</scope>
    <source>
        <strain evidence="6 7">DSM 27016</strain>
    </source>
</reference>
<dbReference type="Pfam" id="PF00532">
    <property type="entry name" value="Peripla_BP_1"/>
    <property type="match status" value="1"/>
</dbReference>
<dbReference type="InterPro" id="IPR000843">
    <property type="entry name" value="HTH_LacI"/>
</dbReference>
<dbReference type="SUPFAM" id="SSF47413">
    <property type="entry name" value="lambda repressor-like DNA-binding domains"/>
    <property type="match status" value="1"/>
</dbReference>
<comment type="caution">
    <text evidence="6">The sequence shown here is derived from an EMBL/GenBank/DDBJ whole genome shotgun (WGS) entry which is preliminary data.</text>
</comment>
<keyword evidence="2" id="KW-0805">Transcription regulation</keyword>
<dbReference type="SUPFAM" id="SSF53822">
    <property type="entry name" value="Periplasmic binding protein-like I"/>
    <property type="match status" value="1"/>
</dbReference>
<proteinExistence type="predicted"/>
<dbReference type="PROSITE" id="PS50932">
    <property type="entry name" value="HTH_LACI_2"/>
    <property type="match status" value="1"/>
</dbReference>
<dbReference type="PANTHER" id="PTHR30146:SF148">
    <property type="entry name" value="HTH-TYPE TRANSCRIPTIONAL REPRESSOR PURR-RELATED"/>
    <property type="match status" value="1"/>
</dbReference>
<dbReference type="InterPro" id="IPR028082">
    <property type="entry name" value="Peripla_BP_I"/>
</dbReference>
<dbReference type="Gene3D" id="1.10.260.40">
    <property type="entry name" value="lambda repressor-like DNA-binding domains"/>
    <property type="match status" value="1"/>
</dbReference>
<evidence type="ECO:0000313" key="6">
    <source>
        <dbReference type="EMBL" id="RCX18776.1"/>
    </source>
</evidence>
<evidence type="ECO:0000313" key="7">
    <source>
        <dbReference type="Proteomes" id="UP000253034"/>
    </source>
</evidence>
<dbReference type="GO" id="GO:0000976">
    <property type="term" value="F:transcription cis-regulatory region binding"/>
    <property type="evidence" value="ECO:0007669"/>
    <property type="project" value="TreeGrafter"/>
</dbReference>
<dbReference type="PANTHER" id="PTHR30146">
    <property type="entry name" value="LACI-RELATED TRANSCRIPTIONAL REPRESSOR"/>
    <property type="match status" value="1"/>
</dbReference>